<feature type="region of interest" description="Disordered" evidence="1">
    <location>
        <begin position="1"/>
        <end position="29"/>
    </location>
</feature>
<accession>A0A7S7LH50</accession>
<protein>
    <recommendedName>
        <fullName evidence="4">Protein kinase domain-containing protein</fullName>
    </recommendedName>
</protein>
<reference evidence="2 3" key="1">
    <citation type="submission" date="2019-09" db="EMBL/GenBank/DDBJ databases">
        <title>Consistent, comparative and evidence-based genome assembly and annotation for Cryptosporidium parvum, C. hominis and C. tyzzeri.</title>
        <authorList>
            <person name="Baptista R.P."/>
            <person name="Li Y."/>
            <person name="Sateriale A."/>
            <person name="Ansell B."/>
            <person name="Jex A."/>
            <person name="Sanders M."/>
            <person name="Brooks K."/>
            <person name="Tracey A."/>
            <person name="Berriman M."/>
            <person name="Striepen B."/>
            <person name="Cotton J.A."/>
            <person name="Kissinger J.C."/>
        </authorList>
    </citation>
    <scope>NUCLEOTIDE SEQUENCE [LARGE SCALE GENOMIC DNA]</scope>
    <source>
        <strain evidence="2 3">IOWA-ATCC</strain>
    </source>
</reference>
<sequence length="927" mass="109112">MGFISQKLPSRMKNNLKETNTSSQTQQKNHLERFDEARIGALENKEIIKFQKKLDLNKVISKIQEKVNLREKTDEVIYTFSLDKNEGIKIENIEQLLGPSKVQVGNQLKKRFFKKINELVNSVGEHILKYNSIQLLCSSLSELFECQINSKAINKNNMEDETIFEVNEPGNTRIILWDDDQNKHIELKWKVLSGKYGSVTFATVLRPKINNDYLVKSQIMANSCNMPLRIKNVRTWFHGSLYIQSGWIPENMKLLLAIKSPFKGVHSIEKEIWERENLISLLLTREVFSMVLKDGELDQYQLSPSIVTFHHNVKDLNKSPSHFFITNSKKSLIKLNDPYRPLFSNYLFMEYINGVPLDNLLYYLRSEDLFLWLNEENIQKRWALWLEAILNLLKLIILTIQSFSSTGYFQYYHCDLNFGNIIILKESINEKLFGIIKLFQDKNNHSNNLKFIANIGQDSIRIIDYAFTYILYHREKDEEISDLNDFLKEKGTYKLTGERNFENICKRMIKAALFNDPNYISILISEILIGHSSLLNKFLIYQSQNQNQNQNNYNIFSQDITEIKVDPTLKWKDQSNQYINLLYRFDSILTSTNEWEVIHQEFVEDENPIKRWISKKGKNRNQRNILSSFNQGSEAYMIACDKLNQIIQVAKKTGLIINQDLPSNCLSFEFYLRSYLFIPYNIAKIGSCLYSKAIKSQKFLFYIINTRKFNSKPSFFQLASITINYYIWIKNQVNNNTSKIISSSNLLEEFFDEIKNECNEFKYNPENSENLNNLMNIDQKYQQTKHIYSLIYEDQLKFLNQNILQNNLIIPFILLLHRTWYRIQDSTEILRKQLPFNVNQNLLNSLIEFFKDIQSISFNSNKHDGNMHNNFLIDDSSILNTCISNIDHQKYTIFKDSAMSHSDLCNLIIKPLIYTFPFKPHNSNREI</sequence>
<dbReference type="SUPFAM" id="SSF56112">
    <property type="entry name" value="Protein kinase-like (PK-like)"/>
    <property type="match status" value="1"/>
</dbReference>
<name>A0A7S7LH50_CRYPV</name>
<dbReference type="InterPro" id="IPR011009">
    <property type="entry name" value="Kinase-like_dom_sf"/>
</dbReference>
<dbReference type="AlphaFoldDB" id="A0A7S7LH50"/>
<dbReference type="EMBL" id="CP044419">
    <property type="protein sequence ID" value="QOY42079.1"/>
    <property type="molecule type" value="Genomic_DNA"/>
</dbReference>
<feature type="compositionally biased region" description="Polar residues" evidence="1">
    <location>
        <begin position="17"/>
        <end position="28"/>
    </location>
</feature>
<evidence type="ECO:0000313" key="2">
    <source>
        <dbReference type="EMBL" id="QOY42079.1"/>
    </source>
</evidence>
<evidence type="ECO:0000256" key="1">
    <source>
        <dbReference type="SAM" id="MobiDB-lite"/>
    </source>
</evidence>
<dbReference type="VEuPathDB" id="CryptoDB:CPATCC_0019020"/>
<gene>
    <name evidence="2" type="ORF">CPATCC_001680</name>
</gene>
<proteinExistence type="predicted"/>
<evidence type="ECO:0008006" key="4">
    <source>
        <dbReference type="Google" id="ProtNLM"/>
    </source>
</evidence>
<evidence type="ECO:0000313" key="3">
    <source>
        <dbReference type="Proteomes" id="UP000593906"/>
    </source>
</evidence>
<organism evidence="2 3">
    <name type="scientific">Cryptosporidium parvum</name>
    <dbReference type="NCBI Taxonomy" id="5807"/>
    <lineage>
        <taxon>Eukaryota</taxon>
        <taxon>Sar</taxon>
        <taxon>Alveolata</taxon>
        <taxon>Apicomplexa</taxon>
        <taxon>Conoidasida</taxon>
        <taxon>Coccidia</taxon>
        <taxon>Eucoccidiorida</taxon>
        <taxon>Eimeriorina</taxon>
        <taxon>Cryptosporidiidae</taxon>
        <taxon>Cryptosporidium</taxon>
    </lineage>
</organism>
<dbReference type="Proteomes" id="UP000593906">
    <property type="component" value="Chromosome 4"/>
</dbReference>